<dbReference type="Proteomes" id="UP000694865">
    <property type="component" value="Unplaced"/>
</dbReference>
<dbReference type="InterPro" id="IPR050748">
    <property type="entry name" value="Glycosyltrans_8_dom-fam"/>
</dbReference>
<dbReference type="PROSITE" id="PS00022">
    <property type="entry name" value="EGF_1"/>
    <property type="match status" value="1"/>
</dbReference>
<evidence type="ECO:0000256" key="2">
    <source>
        <dbReference type="ARBA" id="ARBA00022676"/>
    </source>
</evidence>
<evidence type="ECO:0000313" key="7">
    <source>
        <dbReference type="Proteomes" id="UP000694865"/>
    </source>
</evidence>
<evidence type="ECO:0000313" key="8">
    <source>
        <dbReference type="RefSeq" id="XP_006818804.1"/>
    </source>
</evidence>
<dbReference type="Pfam" id="PF01501">
    <property type="entry name" value="Glyco_transf_8"/>
    <property type="match status" value="1"/>
</dbReference>
<feature type="domain" description="EGF-like" evidence="5 6">
    <location>
        <begin position="555"/>
        <end position="566"/>
    </location>
</feature>
<keyword evidence="7" id="KW-1185">Reference proteome</keyword>
<keyword evidence="2" id="KW-0328">Glycosyltransferase</keyword>
<keyword evidence="4" id="KW-0479">Metal-binding</keyword>
<evidence type="ECO:0000259" key="5">
    <source>
        <dbReference type="PROSITE" id="PS00022"/>
    </source>
</evidence>
<evidence type="ECO:0000256" key="1">
    <source>
        <dbReference type="ARBA" id="ARBA00006351"/>
    </source>
</evidence>
<reference evidence="8" key="1">
    <citation type="submission" date="2025-08" db="UniProtKB">
        <authorList>
            <consortium name="RefSeq"/>
        </authorList>
    </citation>
    <scope>IDENTIFICATION</scope>
    <source>
        <tissue evidence="8">Testes</tissue>
    </source>
</reference>
<dbReference type="RefSeq" id="XP_006818804.1">
    <property type="nucleotide sequence ID" value="XM_006818741.1"/>
</dbReference>
<accession>A0ABM0MFL3</accession>
<evidence type="ECO:0000256" key="4">
    <source>
        <dbReference type="ARBA" id="ARBA00022723"/>
    </source>
</evidence>
<evidence type="ECO:0000256" key="3">
    <source>
        <dbReference type="ARBA" id="ARBA00022679"/>
    </source>
</evidence>
<evidence type="ECO:0000259" key="6">
    <source>
        <dbReference type="PROSITE" id="PS01186"/>
    </source>
</evidence>
<dbReference type="InterPro" id="IPR000742">
    <property type="entry name" value="EGF"/>
</dbReference>
<comment type="similarity">
    <text evidence="1">Belongs to the glycosyltransferase 8 family.</text>
</comment>
<dbReference type="PANTHER" id="PTHR13778">
    <property type="entry name" value="GLYCOSYLTRANSFERASE 8 DOMAIN-CONTAINING PROTEIN"/>
    <property type="match status" value="1"/>
</dbReference>
<dbReference type="InterPro" id="IPR029044">
    <property type="entry name" value="Nucleotide-diphossugar_trans"/>
</dbReference>
<keyword evidence="3" id="KW-0808">Transferase</keyword>
<dbReference type="SUPFAM" id="SSF53448">
    <property type="entry name" value="Nucleotide-diphospho-sugar transferases"/>
    <property type="match status" value="1"/>
</dbReference>
<organism evidence="7 8">
    <name type="scientific">Saccoglossus kowalevskii</name>
    <name type="common">Acorn worm</name>
    <dbReference type="NCBI Taxonomy" id="10224"/>
    <lineage>
        <taxon>Eukaryota</taxon>
        <taxon>Metazoa</taxon>
        <taxon>Hemichordata</taxon>
        <taxon>Enteropneusta</taxon>
        <taxon>Harrimaniidae</taxon>
        <taxon>Saccoglossus</taxon>
    </lineage>
</organism>
<dbReference type="InterPro" id="IPR002495">
    <property type="entry name" value="Glyco_trans_8"/>
</dbReference>
<proteinExistence type="inferred from homology"/>
<sequence length="572" mass="64469">MIMKLGSSYNDKQNLLQKCLDIDQCIAVRSDGYLMSKIQPQKNWLTRMGEPGTGLYVADIDICEADLHDCDVNAGCHHTGPAQYLPDQEFPLRVRRDLLIHKFNGIDITSMKKSTNFVFFEGFDSNGGDFIAAEQFKGNIPMLESLCRNLTQCIAFNSNGLLKMSVSHPGDLVKWIGKSSGGVYIADLDYCMLGNYECPEDTRCNRLGPANYRCMPIVAMTATSDELSAEDVGKSDQEKTVMTKVIPGKENAGISDDIHIIISADNDHFIGVATLINSILHTARLPSNIKFHIVVAGQPAESFKEYLQCCGLQVTDKINVIELNDSWLSGRIHVFSSIKDVGNLASLANFARFYFDRIFPSLQKALYIDADCVVQQPIEDLWNIAKDAKTPLVAVSRDIVPYGHFFDEKVLKVFFERYGKRFSESEPTFNAGVFVIDLLHYREKQLVDEAEFWMNQNAKKKLWKFGSQPVMLMMYHGQWTKLDSTWNVDSLGWKDTIGTEKLKTAGILHWNGAKKPWLHNGLYKAYWQRYQPSQCSGHGNCVSNSTARNGSYWYCQCGVGYHGKYCLESSIP</sequence>
<name>A0ABM0MFL3_SACKO</name>
<dbReference type="PROSITE" id="PS01186">
    <property type="entry name" value="EGF_2"/>
    <property type="match status" value="1"/>
</dbReference>
<gene>
    <name evidence="8" type="primary">LOC100374632</name>
</gene>
<dbReference type="PANTHER" id="PTHR13778:SF47">
    <property type="entry name" value="LIPOPOLYSACCHARIDE 1,3-GALACTOSYLTRANSFERASE"/>
    <property type="match status" value="1"/>
</dbReference>
<dbReference type="GeneID" id="100374632"/>
<dbReference type="Gene3D" id="3.90.550.10">
    <property type="entry name" value="Spore Coat Polysaccharide Biosynthesis Protein SpsA, Chain A"/>
    <property type="match status" value="1"/>
</dbReference>
<protein>
    <submittedName>
        <fullName evidence="8">Probable galacturonosyltransferase 6-like</fullName>
    </submittedName>
</protein>